<sequence length="133" mass="15160">MELLLDTNILLFMAYEPEKLKTDVVDLLEDTDKTLCFSSASIWEVVIKSNLNKPNFSIDPKEFRDGLFEAGLIEIPIKSEHTLVICGLPEKLHKDPFDRLIVAQAKHNNIPLITSDIKLIDYVSDYITVISNR</sequence>
<dbReference type="CDD" id="cd09872">
    <property type="entry name" value="PIN_Sll0205-like"/>
    <property type="match status" value="1"/>
</dbReference>
<reference evidence="2" key="2">
    <citation type="journal article" date="2024" name="Toxins">
        <title>Genome Sequence Analysis of Native Xenorhabdus Strains Isolated from Entomopathogenic Nematodes in Argentina.</title>
        <authorList>
            <person name="Palma L."/>
            <person name="Frizzo L."/>
            <person name="Kaiser S."/>
            <person name="Berry C."/>
            <person name="Caballero P."/>
            <person name="Bode H.B."/>
            <person name="Del Valle E.E."/>
        </authorList>
    </citation>
    <scope>NUCLEOTIDE SEQUENCE</scope>
    <source>
        <strain evidence="2">M</strain>
    </source>
</reference>
<evidence type="ECO:0000313" key="2">
    <source>
        <dbReference type="EMBL" id="MBD2801605.1"/>
    </source>
</evidence>
<reference evidence="2" key="1">
    <citation type="submission" date="2020-09" db="EMBL/GenBank/DDBJ databases">
        <authorList>
            <person name="Palma L."/>
            <person name="Caballero P."/>
            <person name="Berry C."/>
            <person name="Del Valle E."/>
        </authorList>
    </citation>
    <scope>NUCLEOTIDE SEQUENCE</scope>
    <source>
        <strain evidence="2">M</strain>
    </source>
</reference>
<comment type="caution">
    <text evidence="2">The sequence shown here is derived from an EMBL/GenBank/DDBJ whole genome shotgun (WGS) entry which is preliminary data.</text>
</comment>
<feature type="domain" description="PIN" evidence="1">
    <location>
        <begin position="4"/>
        <end position="120"/>
    </location>
</feature>
<dbReference type="Pfam" id="PF01850">
    <property type="entry name" value="PIN"/>
    <property type="match status" value="1"/>
</dbReference>
<dbReference type="Proteomes" id="UP001193920">
    <property type="component" value="Unassembled WGS sequence"/>
</dbReference>
<accession>A0AAW3YTX0</accession>
<dbReference type="RefSeq" id="WP_038240422.1">
    <property type="nucleotide sequence ID" value="NZ_CAWNPE010000001.1"/>
</dbReference>
<dbReference type="InterPro" id="IPR041705">
    <property type="entry name" value="PIN_Sll0205"/>
</dbReference>
<dbReference type="InterPro" id="IPR029060">
    <property type="entry name" value="PIN-like_dom_sf"/>
</dbReference>
<dbReference type="EMBL" id="JACXBF010000351">
    <property type="protein sequence ID" value="MBD2801605.1"/>
    <property type="molecule type" value="Genomic_DNA"/>
</dbReference>
<dbReference type="Gene3D" id="3.40.50.1010">
    <property type="entry name" value="5'-nuclease"/>
    <property type="match status" value="1"/>
</dbReference>
<protein>
    <submittedName>
        <fullName evidence="2">Type II toxin-antitoxin system VapC family toxin</fullName>
    </submittedName>
</protein>
<dbReference type="AlphaFoldDB" id="A0AAW3YTX0"/>
<proteinExistence type="predicted"/>
<dbReference type="PANTHER" id="PTHR36173:SF2">
    <property type="entry name" value="RIBONUCLEASE VAPC16"/>
    <property type="match status" value="1"/>
</dbReference>
<dbReference type="InterPro" id="IPR052919">
    <property type="entry name" value="TA_system_RNase"/>
</dbReference>
<name>A0AAW3YTX0_9GAMM</name>
<dbReference type="InterPro" id="IPR002716">
    <property type="entry name" value="PIN_dom"/>
</dbReference>
<dbReference type="PANTHER" id="PTHR36173">
    <property type="entry name" value="RIBONUCLEASE VAPC16-RELATED"/>
    <property type="match status" value="1"/>
</dbReference>
<gene>
    <name evidence="2" type="ORF">ID854_14405</name>
</gene>
<organism evidence="2">
    <name type="scientific">Xenorhabdus szentirmaii</name>
    <dbReference type="NCBI Taxonomy" id="290112"/>
    <lineage>
        <taxon>Bacteria</taxon>
        <taxon>Pseudomonadati</taxon>
        <taxon>Pseudomonadota</taxon>
        <taxon>Gammaproteobacteria</taxon>
        <taxon>Enterobacterales</taxon>
        <taxon>Morganellaceae</taxon>
        <taxon>Xenorhabdus</taxon>
    </lineage>
</organism>
<dbReference type="GeneID" id="97125216"/>
<evidence type="ECO:0000259" key="1">
    <source>
        <dbReference type="Pfam" id="PF01850"/>
    </source>
</evidence>
<dbReference type="SUPFAM" id="SSF88723">
    <property type="entry name" value="PIN domain-like"/>
    <property type="match status" value="1"/>
</dbReference>